<comment type="caution">
    <text evidence="2">The sequence shown here is derived from an EMBL/GenBank/DDBJ whole genome shotgun (WGS) entry which is preliminary data.</text>
</comment>
<dbReference type="EMBL" id="JAQLWO010000033">
    <property type="protein sequence ID" value="MDB7908428.1"/>
    <property type="molecule type" value="Genomic_DNA"/>
</dbReference>
<name>A0AAW6CAW5_FLAPL</name>
<sequence>MFKNLLIDWVTELNEKIATVGDSGYLTISLSAFNPTLYAYIKTIMSTVVMPVAYVILALFCLLELYRCSVQADGAASGTTFSLEIVGKAMLHMILAKIAVDSTQIIMEAVYQVSQHITLGISSIVSSGSVSSGLDLPAVIDEINGMGIGEQIGMLIELVIVKFGVLIILGIVNVICIGRFIEIYVMIAIAPIPIATLPSQELSSIGKNFFKSFAAVCVQGILIYLVVSFFPVLISNDILGDSSVFGMLLYSLVLGVSVLSCGRWAKSICNAF</sequence>
<dbReference type="AlphaFoldDB" id="A0AAW6CAW5"/>
<gene>
    <name evidence="2" type="ORF">PND83_20800</name>
</gene>
<accession>A0AAW6CAW5</accession>
<proteinExistence type="predicted"/>
<dbReference type="InterPro" id="IPR045798">
    <property type="entry name" value="TrbL_Firmicutes"/>
</dbReference>
<keyword evidence="1" id="KW-1133">Transmembrane helix</keyword>
<feature type="transmembrane region" description="Helical" evidence="1">
    <location>
        <begin position="209"/>
        <end position="232"/>
    </location>
</feature>
<feature type="transmembrane region" description="Helical" evidence="1">
    <location>
        <begin position="244"/>
        <end position="265"/>
    </location>
</feature>
<organism evidence="2 3">
    <name type="scientific">Flavonifractor plautii</name>
    <name type="common">Fusobacterium plautii</name>
    <dbReference type="NCBI Taxonomy" id="292800"/>
    <lineage>
        <taxon>Bacteria</taxon>
        <taxon>Bacillati</taxon>
        <taxon>Bacillota</taxon>
        <taxon>Clostridia</taxon>
        <taxon>Eubacteriales</taxon>
        <taxon>Oscillospiraceae</taxon>
        <taxon>Flavonifractor</taxon>
    </lineage>
</organism>
<dbReference type="Proteomes" id="UP001211006">
    <property type="component" value="Unassembled WGS sequence"/>
</dbReference>
<evidence type="ECO:0000313" key="3">
    <source>
        <dbReference type="Proteomes" id="UP001211006"/>
    </source>
</evidence>
<feature type="transmembrane region" description="Helical" evidence="1">
    <location>
        <begin position="155"/>
        <end position="175"/>
    </location>
</feature>
<dbReference type="Pfam" id="PF19478">
    <property type="entry name" value="TrbL_2"/>
    <property type="match status" value="1"/>
</dbReference>
<evidence type="ECO:0000256" key="1">
    <source>
        <dbReference type="SAM" id="Phobius"/>
    </source>
</evidence>
<feature type="transmembrane region" description="Helical" evidence="1">
    <location>
        <begin position="181"/>
        <end position="197"/>
    </location>
</feature>
<feature type="transmembrane region" description="Helical" evidence="1">
    <location>
        <begin position="39"/>
        <end position="63"/>
    </location>
</feature>
<dbReference type="RefSeq" id="WP_024725161.1">
    <property type="nucleotide sequence ID" value="NZ_JAQLWN010000029.1"/>
</dbReference>
<reference evidence="2" key="1">
    <citation type="submission" date="2023-01" db="EMBL/GenBank/DDBJ databases">
        <title>Human gut microbiome strain richness.</title>
        <authorList>
            <person name="Chen-Liaw A."/>
        </authorList>
    </citation>
    <scope>NUCLEOTIDE SEQUENCE</scope>
    <source>
        <strain evidence="2">2225st1_A6_2225SCRN_200828</strain>
    </source>
</reference>
<keyword evidence="1" id="KW-0812">Transmembrane</keyword>
<evidence type="ECO:0000313" key="2">
    <source>
        <dbReference type="EMBL" id="MDB7908428.1"/>
    </source>
</evidence>
<protein>
    <submittedName>
        <fullName evidence="2">CD0415/CD1112 family protein</fullName>
    </submittedName>
</protein>
<keyword evidence="1" id="KW-0472">Membrane</keyword>